<dbReference type="InterPro" id="IPR051532">
    <property type="entry name" value="Ester_Hydrolysis_Enzymes"/>
</dbReference>
<dbReference type="Gene3D" id="3.40.50.1110">
    <property type="entry name" value="SGNH hydrolase"/>
    <property type="match status" value="1"/>
</dbReference>
<feature type="domain" description="SGNH hydrolase-type esterase" evidence="1">
    <location>
        <begin position="240"/>
        <end position="421"/>
    </location>
</feature>
<dbReference type="EC" id="3.1.-.-" evidence="2"/>
<dbReference type="RefSeq" id="WP_319856861.1">
    <property type="nucleotide sequence ID" value="NZ_JAXABG010000003.1"/>
</dbReference>
<dbReference type="Proteomes" id="UP001275057">
    <property type="component" value="Unassembled WGS sequence"/>
</dbReference>
<reference evidence="2 3" key="1">
    <citation type="submission" date="2023-11" db="EMBL/GenBank/DDBJ databases">
        <title>Detection of rare carbapenemases in Enterobacterales - comparison of two colorimetric and two CIM-based carbapenemase assays.</title>
        <authorList>
            <person name="Schaffarczyk L."/>
            <person name="Noster J."/>
            <person name="Stelzer Y."/>
            <person name="Sattler J."/>
            <person name="Gatermann S."/>
            <person name="Hamprecht A."/>
        </authorList>
    </citation>
    <scope>NUCLEOTIDE SEQUENCE [LARGE SCALE GENOMIC DNA]</scope>
    <source>
        <strain evidence="2 3">CIM-Carb-136</strain>
    </source>
</reference>
<dbReference type="InterPro" id="IPR036514">
    <property type="entry name" value="SGNH_hydro_sf"/>
</dbReference>
<gene>
    <name evidence="2" type="ORF">SJ435_05825</name>
</gene>
<organism evidence="2 3">
    <name type="scientific">Serratia marcescens</name>
    <dbReference type="NCBI Taxonomy" id="615"/>
    <lineage>
        <taxon>Bacteria</taxon>
        <taxon>Pseudomonadati</taxon>
        <taxon>Pseudomonadota</taxon>
        <taxon>Gammaproteobacteria</taxon>
        <taxon>Enterobacterales</taxon>
        <taxon>Yersiniaceae</taxon>
        <taxon>Serratia</taxon>
    </lineage>
</organism>
<protein>
    <submittedName>
        <fullName evidence="2">SGNH/GDSL hydrolase family protein</fullName>
        <ecNumber evidence="2">3.1.-.-</ecNumber>
    </submittedName>
</protein>
<dbReference type="PANTHER" id="PTHR30383">
    <property type="entry name" value="THIOESTERASE 1/PROTEASE 1/LYSOPHOSPHOLIPASE L1"/>
    <property type="match status" value="1"/>
</dbReference>
<proteinExistence type="predicted"/>
<evidence type="ECO:0000313" key="3">
    <source>
        <dbReference type="Proteomes" id="UP001275057"/>
    </source>
</evidence>
<dbReference type="SUPFAM" id="SSF52266">
    <property type="entry name" value="SGNH hydrolase"/>
    <property type="match status" value="1"/>
</dbReference>
<sequence>MATTPTTNPIPSEDIRDLKFNSGKIDEFTSSINDFYIDRFGVSRPTAVGIAKNASILKEPYLTIELAQADINSGIIKNNGVFGVLSKESKNSIDIYTNNNGVPVFTGKGSPSTEFVNHVNKISVDTAARTDGLVTENGSAYPFEVVDKKGKGLLFVDNEGTFNAPGGVKSKSMSVEQLSPANITTQSITAESEPDDIYPLAEVTPDGRVLFATDPKSGRKIYLGEPLHNHRGPLSGDFFAIGDSITANGISAFATVNGDTYAACFNALSWHCWAMLLTLGRLKLIGASATGGYTVSQILSVHLPNAVAAKPTFCVVMGGRNDIVQGIDIDTVTIPAFKKIFRILRQKGIIPVVCTMSAQGNSSNDTRRSAEHKLNGWLRAYARKYRLPLVDLHRYTVDPRTGDWISGYNQDVSHPNAIGAKAMAKALIEGLQEWTAPVWPPRADEQVSIGLTSNLLANPLFLDNDGVNPSGWTIEKVGTASIQQDEAIKGNAWRFSGQKAYRSISVIPGAKLAMGYFVNTEGSLFECYAVAGTNSSTGYLAGVRGWDTKAVTDGFNYFYYEFVVPQDTEIITIIVNSGLSTISLAQMGVFSIMEL</sequence>
<evidence type="ECO:0000259" key="1">
    <source>
        <dbReference type="Pfam" id="PF13472"/>
    </source>
</evidence>
<dbReference type="EMBL" id="JAXABG010000003">
    <property type="protein sequence ID" value="MDX7081899.1"/>
    <property type="molecule type" value="Genomic_DNA"/>
</dbReference>
<keyword evidence="2" id="KW-0378">Hydrolase</keyword>
<name>A0ABD5ID08_SERMA</name>
<dbReference type="CDD" id="cd00229">
    <property type="entry name" value="SGNH_hydrolase"/>
    <property type="match status" value="1"/>
</dbReference>
<dbReference type="GO" id="GO:0016788">
    <property type="term" value="F:hydrolase activity, acting on ester bonds"/>
    <property type="evidence" value="ECO:0007669"/>
    <property type="project" value="UniProtKB-ARBA"/>
</dbReference>
<comment type="caution">
    <text evidence="2">The sequence shown here is derived from an EMBL/GenBank/DDBJ whole genome shotgun (WGS) entry which is preliminary data.</text>
</comment>
<dbReference type="AlphaFoldDB" id="A0ABD5ID08"/>
<dbReference type="PANTHER" id="PTHR30383:SF5">
    <property type="entry name" value="SGNH HYDROLASE-TYPE ESTERASE DOMAIN-CONTAINING PROTEIN"/>
    <property type="match status" value="1"/>
</dbReference>
<dbReference type="Pfam" id="PF13472">
    <property type="entry name" value="Lipase_GDSL_2"/>
    <property type="match status" value="1"/>
</dbReference>
<evidence type="ECO:0000313" key="2">
    <source>
        <dbReference type="EMBL" id="MDX7081899.1"/>
    </source>
</evidence>
<accession>A0ABD5ID08</accession>
<dbReference type="InterPro" id="IPR013830">
    <property type="entry name" value="SGNH_hydro"/>
</dbReference>